<dbReference type="InterPro" id="IPR034405">
    <property type="entry name" value="F420"/>
</dbReference>
<dbReference type="EMBL" id="CP001087">
    <property type="protein sequence ID" value="ACN16391.1"/>
    <property type="molecule type" value="Genomic_DNA"/>
</dbReference>
<evidence type="ECO:0000256" key="1">
    <source>
        <dbReference type="ARBA" id="ARBA00001966"/>
    </source>
</evidence>
<comment type="cofactor">
    <cofactor evidence="1">
        <name>[4Fe-4S] cluster</name>
        <dbReference type="ChEBI" id="CHEBI:49883"/>
    </cofactor>
</comment>
<reference evidence="4 5" key="1">
    <citation type="journal article" date="2009" name="Environ. Microbiol.">
        <title>Genome sequence of Desulfobacterium autotrophicum HRM2, a marine sulfate reducer oxidizing organic carbon completely to carbon dioxide.</title>
        <authorList>
            <person name="Strittmatter A.W."/>
            <person name="Liesegang H."/>
            <person name="Rabus R."/>
            <person name="Decker I."/>
            <person name="Amann J."/>
            <person name="Andres S."/>
            <person name="Henne A."/>
            <person name="Fricke W.F."/>
            <person name="Martinez-Arias R."/>
            <person name="Bartels D."/>
            <person name="Goesmann A."/>
            <person name="Krause L."/>
            <person name="Puehler A."/>
            <person name="Klenk H.P."/>
            <person name="Richter M."/>
            <person name="Schuler M."/>
            <person name="Gloeckner F.O."/>
            <person name="Meyerdierks A."/>
            <person name="Gottschalk G."/>
            <person name="Amann R."/>
        </authorList>
    </citation>
    <scope>NUCLEOTIDE SEQUENCE [LARGE SCALE GENOMIC DNA]</scope>
    <source>
        <strain evidence="5">ATCC 43914 / DSM 3382 / HRM2</strain>
    </source>
</reference>
<evidence type="ECO:0000256" key="2">
    <source>
        <dbReference type="ARBA" id="ARBA00022485"/>
    </source>
</evidence>
<accession>C0QM74</accession>
<keyword evidence="2" id="KW-0479">Metal-binding</keyword>
<dbReference type="GO" id="GO:0044689">
    <property type="term" value="F:7,8-didemethyl-8-hydroxy-5-deazariboflavin synthase activity"/>
    <property type="evidence" value="ECO:0007669"/>
    <property type="project" value="TreeGrafter"/>
</dbReference>
<keyword evidence="2" id="KW-0411">Iron-sulfur</keyword>
<feature type="domain" description="CofH/MqnC-like C-terminal" evidence="3">
    <location>
        <begin position="1"/>
        <end position="77"/>
    </location>
</feature>
<dbReference type="PANTHER" id="PTHR43076">
    <property type="entry name" value="FO SYNTHASE (COFH)"/>
    <property type="match status" value="1"/>
</dbReference>
<proteinExistence type="predicted"/>
<dbReference type="AlphaFoldDB" id="C0QM74"/>
<dbReference type="HOGENOM" id="CLU_2507197_0_0_7"/>
<keyword evidence="2" id="KW-0408">Iron</keyword>
<dbReference type="Proteomes" id="UP000000442">
    <property type="component" value="Chromosome"/>
</dbReference>
<dbReference type="GO" id="GO:0051539">
    <property type="term" value="F:4 iron, 4 sulfur cluster binding"/>
    <property type="evidence" value="ECO:0007669"/>
    <property type="project" value="UniProtKB-KW"/>
</dbReference>
<evidence type="ECO:0000313" key="4">
    <source>
        <dbReference type="EMBL" id="ACN16391.1"/>
    </source>
</evidence>
<dbReference type="eggNOG" id="COG1060">
    <property type="taxonomic scope" value="Bacteria"/>
</dbReference>
<protein>
    <submittedName>
        <fullName evidence="4">FbiC2</fullName>
    </submittedName>
</protein>
<evidence type="ECO:0000259" key="3">
    <source>
        <dbReference type="Pfam" id="PF19288"/>
    </source>
</evidence>
<dbReference type="KEGG" id="dat:HRM2_33160"/>
<keyword evidence="5" id="KW-1185">Reference proteome</keyword>
<dbReference type="PANTHER" id="PTHR43076:SF7">
    <property type="entry name" value="AMINODEOXYFUTALOSINE SYNTHASE"/>
    <property type="match status" value="1"/>
</dbReference>
<name>C0QM74_DESAH</name>
<keyword evidence="2" id="KW-0004">4Fe-4S</keyword>
<evidence type="ECO:0000313" key="5">
    <source>
        <dbReference type="Proteomes" id="UP000000442"/>
    </source>
</evidence>
<dbReference type="InterPro" id="IPR045567">
    <property type="entry name" value="CofH/MnqC-like_C"/>
</dbReference>
<dbReference type="Pfam" id="PF19288">
    <property type="entry name" value="CofH_C"/>
    <property type="match status" value="1"/>
</dbReference>
<organism evidence="4 5">
    <name type="scientific">Desulforapulum autotrophicum (strain ATCC 43914 / DSM 3382 / VKM B-1955 / HRM2)</name>
    <name type="common">Desulfobacterium autotrophicum</name>
    <dbReference type="NCBI Taxonomy" id="177437"/>
    <lineage>
        <taxon>Bacteria</taxon>
        <taxon>Pseudomonadati</taxon>
        <taxon>Thermodesulfobacteriota</taxon>
        <taxon>Desulfobacteria</taxon>
        <taxon>Desulfobacterales</taxon>
        <taxon>Desulfobacteraceae</taxon>
        <taxon>Desulforapulum</taxon>
    </lineage>
</organism>
<dbReference type="STRING" id="177437.HRM2_33160"/>
<gene>
    <name evidence="4" type="primary">fbiC2</name>
    <name evidence="4" type="ordered locus">HRM2_33160</name>
</gene>
<sequence length="85" mass="9542">MLDNFDHIKAYWVMIGEKLAQVALSYGADDLDGTIIEERITHTAGARSAKGLSREEMERMIRSAGFVPVERDSFYRPVNEGPTIP</sequence>